<name>A0AAN7VJA6_9COLE</name>
<keyword evidence="9" id="KW-1185">Reference proteome</keyword>
<dbReference type="FunFam" id="2.30.110.10:FF:000004">
    <property type="entry name" value="Cellular repressor of E1A-stimulated genes 1"/>
    <property type="match status" value="1"/>
</dbReference>
<comment type="subcellular location">
    <subcellularLocation>
        <location evidence="1">Secreted</location>
    </subcellularLocation>
</comment>
<evidence type="ECO:0000313" key="9">
    <source>
        <dbReference type="Proteomes" id="UP001329430"/>
    </source>
</evidence>
<dbReference type="InterPro" id="IPR012349">
    <property type="entry name" value="Split_barrel_FMN-bd"/>
</dbReference>
<dbReference type="PANTHER" id="PTHR13343:SF17">
    <property type="entry name" value="CELLULAR REPRESSOR OF E1A-STIMULATED GENES, ISOFORM A"/>
    <property type="match status" value="1"/>
</dbReference>
<dbReference type="Pfam" id="PF13883">
    <property type="entry name" value="CREG_beta-barrel"/>
    <property type="match status" value="1"/>
</dbReference>
<evidence type="ECO:0000256" key="3">
    <source>
        <dbReference type="ARBA" id="ARBA00022525"/>
    </source>
</evidence>
<evidence type="ECO:0000313" key="8">
    <source>
        <dbReference type="EMBL" id="KAK5649497.1"/>
    </source>
</evidence>
<evidence type="ECO:0000259" key="7">
    <source>
        <dbReference type="Pfam" id="PF13883"/>
    </source>
</evidence>
<evidence type="ECO:0000256" key="6">
    <source>
        <dbReference type="SAM" id="SignalP"/>
    </source>
</evidence>
<dbReference type="Gene3D" id="2.30.110.10">
    <property type="entry name" value="Electron Transport, Fmn-binding Protein, Chain A"/>
    <property type="match status" value="1"/>
</dbReference>
<evidence type="ECO:0000256" key="2">
    <source>
        <dbReference type="ARBA" id="ARBA00009230"/>
    </source>
</evidence>
<protein>
    <recommendedName>
        <fullName evidence="7">CREG-like beta-barrel domain-containing protein</fullName>
    </recommendedName>
</protein>
<dbReference type="Proteomes" id="UP001329430">
    <property type="component" value="Chromosome 1"/>
</dbReference>
<keyword evidence="4 6" id="KW-0732">Signal</keyword>
<reference evidence="8 9" key="1">
    <citation type="journal article" date="2024" name="Insects">
        <title>An Improved Chromosome-Level Genome Assembly of the Firefly Pyrocoelia pectoralis.</title>
        <authorList>
            <person name="Fu X."/>
            <person name="Meyer-Rochow V.B."/>
            <person name="Ballantyne L."/>
            <person name="Zhu X."/>
        </authorList>
    </citation>
    <scope>NUCLEOTIDE SEQUENCE [LARGE SCALE GENOMIC DNA]</scope>
    <source>
        <strain evidence="8">XCY_ONT2</strain>
    </source>
</reference>
<comment type="similarity">
    <text evidence="2">Belongs to the CREG family.</text>
</comment>
<feature type="domain" description="CREG-like beta-barrel" evidence="7">
    <location>
        <begin position="26"/>
        <end position="194"/>
    </location>
</feature>
<proteinExistence type="inferred from homology"/>
<dbReference type="GO" id="GO:0005737">
    <property type="term" value="C:cytoplasm"/>
    <property type="evidence" value="ECO:0007669"/>
    <property type="project" value="UniProtKB-ARBA"/>
</dbReference>
<feature type="signal peptide" evidence="6">
    <location>
        <begin position="1"/>
        <end position="17"/>
    </location>
</feature>
<gene>
    <name evidence="8" type="ORF">RI129_000526</name>
</gene>
<evidence type="ECO:0000256" key="1">
    <source>
        <dbReference type="ARBA" id="ARBA00004613"/>
    </source>
</evidence>
<organism evidence="8 9">
    <name type="scientific">Pyrocoelia pectoralis</name>
    <dbReference type="NCBI Taxonomy" id="417401"/>
    <lineage>
        <taxon>Eukaryota</taxon>
        <taxon>Metazoa</taxon>
        <taxon>Ecdysozoa</taxon>
        <taxon>Arthropoda</taxon>
        <taxon>Hexapoda</taxon>
        <taxon>Insecta</taxon>
        <taxon>Pterygota</taxon>
        <taxon>Neoptera</taxon>
        <taxon>Endopterygota</taxon>
        <taxon>Coleoptera</taxon>
        <taxon>Polyphaga</taxon>
        <taxon>Elateriformia</taxon>
        <taxon>Elateroidea</taxon>
        <taxon>Lampyridae</taxon>
        <taxon>Lampyrinae</taxon>
        <taxon>Pyrocoelia</taxon>
    </lineage>
</organism>
<comment type="caution">
    <text evidence="8">The sequence shown here is derived from an EMBL/GenBank/DDBJ whole genome shotgun (WGS) entry which is preliminary data.</text>
</comment>
<dbReference type="GO" id="GO:0005615">
    <property type="term" value="C:extracellular space"/>
    <property type="evidence" value="ECO:0007669"/>
    <property type="project" value="TreeGrafter"/>
</dbReference>
<keyword evidence="3" id="KW-0964">Secreted</keyword>
<evidence type="ECO:0000256" key="4">
    <source>
        <dbReference type="ARBA" id="ARBA00022729"/>
    </source>
</evidence>
<keyword evidence="5" id="KW-0325">Glycoprotein</keyword>
<dbReference type="GO" id="GO:0012505">
    <property type="term" value="C:endomembrane system"/>
    <property type="evidence" value="ECO:0007669"/>
    <property type="project" value="UniProtKB-ARBA"/>
</dbReference>
<feature type="chain" id="PRO_5042908355" description="CREG-like beta-barrel domain-containing protein" evidence="6">
    <location>
        <begin position="18"/>
        <end position="215"/>
    </location>
</feature>
<dbReference type="SUPFAM" id="SSF50475">
    <property type="entry name" value="FMN-binding split barrel"/>
    <property type="match status" value="1"/>
</dbReference>
<dbReference type="InterPro" id="IPR055343">
    <property type="entry name" value="CREG_beta-barrel"/>
</dbReference>
<dbReference type="EMBL" id="JAVRBK010000001">
    <property type="protein sequence ID" value="KAK5649497.1"/>
    <property type="molecule type" value="Genomic_DNA"/>
</dbReference>
<evidence type="ECO:0000256" key="5">
    <source>
        <dbReference type="ARBA" id="ARBA00023180"/>
    </source>
</evidence>
<dbReference type="PANTHER" id="PTHR13343">
    <property type="entry name" value="CREG1 PROTEIN"/>
    <property type="match status" value="1"/>
</dbReference>
<sequence>MFIRIFLFITLFCDLDAMTIITSDPPDPKLKALSARYIIHNTDWVSIATISTLPFAKSYPFANIKSMSDGPVSQGTGVPYILMTGIDFSGKDLEVDRKCSLMASLAELPYCQKNDYDPEDPRCGRLILIGQFEKLDNTTSEYAFAKNALYSRHPAMRIWPKVHKFYIGKLVIENIIILNDFGGEVMVKVEDYFNANSTVDMRNQNNKLPTKYSFP</sequence>
<dbReference type="AlphaFoldDB" id="A0AAN7VJA6"/>
<accession>A0AAN7VJA6</accession>